<gene>
    <name evidence="3" type="ORF">DES47_101585</name>
</gene>
<sequence>MRTHLTPILLALVGAAHAHITLDPPEAPAGSSYRAVFRVGHGCDGAATKEIVVTLPEGMRGAKPSPKPGWTLTTQRRALRAPYDSHGKRVTDELAEARWTANSEANHLQDAWYDEFVLRATLPAEPGELAFAVRQVCTQGEWSWAERPTADNPRPGAPAVRLLIRPATAASVGRAP</sequence>
<accession>A0A4R6QSL1</accession>
<organism evidence="3 4">
    <name type="scientific">Roseateles toxinivorans</name>
    <dbReference type="NCBI Taxonomy" id="270368"/>
    <lineage>
        <taxon>Bacteria</taxon>
        <taxon>Pseudomonadati</taxon>
        <taxon>Pseudomonadota</taxon>
        <taxon>Betaproteobacteria</taxon>
        <taxon>Burkholderiales</taxon>
        <taxon>Sphaerotilaceae</taxon>
        <taxon>Roseateles</taxon>
    </lineage>
</organism>
<name>A0A4R6QSL1_9BURK</name>
<feature type="domain" description="YncI copper-binding" evidence="2">
    <location>
        <begin position="19"/>
        <end position="162"/>
    </location>
</feature>
<dbReference type="CDD" id="cd08545">
    <property type="entry name" value="YcnI_like"/>
    <property type="match status" value="1"/>
</dbReference>
<evidence type="ECO:0000313" key="4">
    <source>
        <dbReference type="Proteomes" id="UP000295361"/>
    </source>
</evidence>
<dbReference type="InterPro" id="IPR038507">
    <property type="entry name" value="YcnI-like_sf"/>
</dbReference>
<dbReference type="EMBL" id="SNXS01000001">
    <property type="protein sequence ID" value="TDP74524.1"/>
    <property type="molecule type" value="Genomic_DNA"/>
</dbReference>
<comment type="caution">
    <text evidence="3">The sequence shown here is derived from an EMBL/GenBank/DDBJ whole genome shotgun (WGS) entry which is preliminary data.</text>
</comment>
<keyword evidence="1" id="KW-0732">Signal</keyword>
<evidence type="ECO:0000313" key="3">
    <source>
        <dbReference type="EMBL" id="TDP74524.1"/>
    </source>
</evidence>
<evidence type="ECO:0000259" key="2">
    <source>
        <dbReference type="Pfam" id="PF07987"/>
    </source>
</evidence>
<dbReference type="Gene3D" id="2.60.40.2230">
    <property type="entry name" value="Uncharacterised protein YcnI-like PF07987, DUF1775"/>
    <property type="match status" value="1"/>
</dbReference>
<proteinExistence type="predicted"/>
<evidence type="ECO:0000256" key="1">
    <source>
        <dbReference type="SAM" id="SignalP"/>
    </source>
</evidence>
<reference evidence="3 4" key="1">
    <citation type="submission" date="2019-03" db="EMBL/GenBank/DDBJ databases">
        <title>Genomic Encyclopedia of Type Strains, Phase IV (KMG-IV): sequencing the most valuable type-strain genomes for metagenomic binning, comparative biology and taxonomic classification.</title>
        <authorList>
            <person name="Goeker M."/>
        </authorList>
    </citation>
    <scope>NUCLEOTIDE SEQUENCE [LARGE SCALE GENOMIC DNA]</scope>
    <source>
        <strain evidence="3 4">DSM 16998</strain>
    </source>
</reference>
<dbReference type="Pfam" id="PF07987">
    <property type="entry name" value="DUF1775"/>
    <property type="match status" value="1"/>
</dbReference>
<dbReference type="AlphaFoldDB" id="A0A4R6QSL1"/>
<keyword evidence="4" id="KW-1185">Reference proteome</keyword>
<dbReference type="OrthoDB" id="9796962at2"/>
<protein>
    <submittedName>
        <fullName evidence="3">Uncharacterized protein YcnI</fullName>
    </submittedName>
</protein>
<dbReference type="RefSeq" id="WP_133699141.1">
    <property type="nucleotide sequence ID" value="NZ_SNXS01000001.1"/>
</dbReference>
<dbReference type="Proteomes" id="UP000295361">
    <property type="component" value="Unassembled WGS sequence"/>
</dbReference>
<dbReference type="InterPro" id="IPR012533">
    <property type="entry name" value="YcnI-copper_dom"/>
</dbReference>
<dbReference type="InParanoid" id="A0A4R6QSL1"/>
<feature type="signal peptide" evidence="1">
    <location>
        <begin position="1"/>
        <end position="18"/>
    </location>
</feature>
<feature type="chain" id="PRO_5020719710" evidence="1">
    <location>
        <begin position="19"/>
        <end position="176"/>
    </location>
</feature>